<gene>
    <name evidence="2" type="ORF">EQG53_09705</name>
    <name evidence="3" type="ORF">I6H83_12725</name>
</gene>
<dbReference type="SUPFAM" id="SSF81301">
    <property type="entry name" value="Nucleotidyltransferase"/>
    <property type="match status" value="1"/>
</dbReference>
<reference evidence="3 5" key="2">
    <citation type="submission" date="2020-12" db="EMBL/GenBank/DDBJ databases">
        <title>FDA dAtabase for Regulatory Grade micrObial Sequences (FDA-ARGOS): Supporting development and validation of Infectious Disease Dx tests.</title>
        <authorList>
            <person name="Kerrigan L."/>
            <person name="Long C."/>
            <person name="Tallon L."/>
            <person name="Sadzewicz L."/>
            <person name="Zhao X."/>
            <person name="Boylan J."/>
            <person name="Ott S."/>
            <person name="Bowen H."/>
            <person name="Vavikolanu K."/>
            <person name="Mehta A."/>
            <person name="Aluvathingal J."/>
            <person name="Nadendla S."/>
            <person name="Yan Y."/>
            <person name="Sichtig H."/>
        </authorList>
    </citation>
    <scope>NUCLEOTIDE SEQUENCE [LARGE SCALE GENOMIC DNA]</scope>
    <source>
        <strain evidence="3 5">FDAARGOS_1026</strain>
    </source>
</reference>
<dbReference type="Proteomes" id="UP000596117">
    <property type="component" value="Chromosome"/>
</dbReference>
<dbReference type="InterPro" id="IPR043519">
    <property type="entry name" value="NT_sf"/>
</dbReference>
<proteinExistence type="predicted"/>
<evidence type="ECO:0000259" key="1">
    <source>
        <dbReference type="PROSITE" id="PS50910"/>
    </source>
</evidence>
<dbReference type="PANTHER" id="PTHR33933:SF1">
    <property type="entry name" value="PROTEIN ADENYLYLTRANSFERASE MNTA-RELATED"/>
    <property type="match status" value="1"/>
</dbReference>
<dbReference type="InterPro" id="IPR002934">
    <property type="entry name" value="Polymerase_NTP_transf_dom"/>
</dbReference>
<dbReference type="KEGG" id="bdm:EQG53_09705"/>
<dbReference type="Pfam" id="PF01909">
    <property type="entry name" value="NTP_transf_2"/>
    <property type="match status" value="1"/>
</dbReference>
<dbReference type="CDD" id="cd05403">
    <property type="entry name" value="NT_KNTase_like"/>
    <property type="match status" value="1"/>
</dbReference>
<keyword evidence="5" id="KW-1185">Reference proteome</keyword>
<dbReference type="EMBL" id="CP035093">
    <property type="protein sequence ID" value="QAT14610.1"/>
    <property type="molecule type" value="Genomic_DNA"/>
</dbReference>
<dbReference type="SMART" id="SM00748">
    <property type="entry name" value="HEPN"/>
    <property type="match status" value="1"/>
</dbReference>
<dbReference type="Pfam" id="PF05168">
    <property type="entry name" value="HEPN"/>
    <property type="match status" value="1"/>
</dbReference>
<accession>A0A410NXK1</accession>
<dbReference type="Proteomes" id="UP000287388">
    <property type="component" value="Chromosome"/>
</dbReference>
<evidence type="ECO:0000313" key="2">
    <source>
        <dbReference type="EMBL" id="QAT14610.1"/>
    </source>
</evidence>
<dbReference type="SUPFAM" id="SSF81593">
    <property type="entry name" value="Nucleotidyltransferase substrate binding subunit/domain"/>
    <property type="match status" value="1"/>
</dbReference>
<evidence type="ECO:0000313" key="4">
    <source>
        <dbReference type="Proteomes" id="UP000287388"/>
    </source>
</evidence>
<dbReference type="AlphaFoldDB" id="A0A410NXK1"/>
<reference evidence="2 4" key="1">
    <citation type="submission" date="2019-01" db="EMBL/GenBank/DDBJ databases">
        <title>Brevundimonas diminuta Genome sequencing and assembly.</title>
        <authorList>
            <person name="Chen H."/>
        </authorList>
    </citation>
    <scope>NUCLEOTIDE SEQUENCE [LARGE SCALE GENOMIC DNA]</scope>
    <source>
        <strain evidence="2">ATCC</strain>
        <strain evidence="4">ATCC(B) 19146</strain>
    </source>
</reference>
<dbReference type="InterPro" id="IPR052548">
    <property type="entry name" value="Type_VII_TA_antitoxin"/>
</dbReference>
<protein>
    <submittedName>
        <fullName evidence="2">HEPN domain-containing protein</fullName>
    </submittedName>
</protein>
<evidence type="ECO:0000313" key="3">
    <source>
        <dbReference type="EMBL" id="QQB88009.1"/>
    </source>
</evidence>
<feature type="domain" description="HEPN" evidence="1">
    <location>
        <begin position="174"/>
        <end position="294"/>
    </location>
</feature>
<dbReference type="InterPro" id="IPR007842">
    <property type="entry name" value="HEPN_dom"/>
</dbReference>
<dbReference type="Gene3D" id="1.20.120.330">
    <property type="entry name" value="Nucleotidyltransferases domain 2"/>
    <property type="match status" value="1"/>
</dbReference>
<sequence>MKRPLRKLPLAKQRELDAAVEIIQEGFAKAISTRRADRLKNGRILKIILFGSYARGDWVHDPVGRYFSDFDLLVVVDHDDLTDFEFWEDVEKRLLAELSAGALRTPVSLIVHSLDDVNWKLEHGRGFFIDIARDGVVLQDTPGVAFSAPQPLPPSTALEEASDHFEDWQGATTRFLKLAKIATEEGMQDEEWRKNAAFNLHQTAETIYQGLLQVLTLYSPKSHNLIRLRNMTEPLEPRLRDVWPHETKFQKRCFELLRAAYVKARYSRHYRITDEELAFLTERIEVLRDVVRAACEARIEELRLLAE</sequence>
<dbReference type="RefSeq" id="WP_128719837.1">
    <property type="nucleotide sequence ID" value="NZ_BJNC01000005.1"/>
</dbReference>
<name>A0A410NXK1_BREDI</name>
<dbReference type="Gene3D" id="3.30.460.10">
    <property type="entry name" value="Beta Polymerase, domain 2"/>
    <property type="match status" value="1"/>
</dbReference>
<dbReference type="EMBL" id="CP066026">
    <property type="protein sequence ID" value="QQB88009.1"/>
    <property type="molecule type" value="Genomic_DNA"/>
</dbReference>
<dbReference type="PANTHER" id="PTHR33933">
    <property type="entry name" value="NUCLEOTIDYLTRANSFERASE"/>
    <property type="match status" value="1"/>
</dbReference>
<evidence type="ECO:0000313" key="5">
    <source>
        <dbReference type="Proteomes" id="UP000596117"/>
    </source>
</evidence>
<dbReference type="GO" id="GO:0016779">
    <property type="term" value="F:nucleotidyltransferase activity"/>
    <property type="evidence" value="ECO:0007669"/>
    <property type="project" value="InterPro"/>
</dbReference>
<organism evidence="2 4">
    <name type="scientific">Brevundimonas diminuta</name>
    <name type="common">Pseudomonas diminuta</name>
    <dbReference type="NCBI Taxonomy" id="293"/>
    <lineage>
        <taxon>Bacteria</taxon>
        <taxon>Pseudomonadati</taxon>
        <taxon>Pseudomonadota</taxon>
        <taxon>Alphaproteobacteria</taxon>
        <taxon>Caulobacterales</taxon>
        <taxon>Caulobacteraceae</taxon>
        <taxon>Brevundimonas</taxon>
    </lineage>
</organism>
<dbReference type="PROSITE" id="PS50910">
    <property type="entry name" value="HEPN"/>
    <property type="match status" value="1"/>
</dbReference>